<feature type="transmembrane region" description="Helical" evidence="14">
    <location>
        <begin position="209"/>
        <end position="235"/>
    </location>
</feature>
<keyword evidence="9" id="KW-1015">Disulfide bond</keyword>
<proteinExistence type="inferred from homology"/>
<dbReference type="GO" id="GO:0004930">
    <property type="term" value="F:G protein-coupled receptor activity"/>
    <property type="evidence" value="ECO:0007669"/>
    <property type="project" value="UniProtKB-KW"/>
</dbReference>
<name>A0A8C3SY87_CHESE</name>
<keyword evidence="8 14" id="KW-0472">Membrane</keyword>
<dbReference type="InterPro" id="IPR000725">
    <property type="entry name" value="Olfact_rcpt"/>
</dbReference>
<evidence type="ECO:0000256" key="3">
    <source>
        <dbReference type="ARBA" id="ARBA00022606"/>
    </source>
</evidence>
<dbReference type="Ensembl" id="ENSCSRT00000021560.1">
    <property type="protein sequence ID" value="ENSCSRP00000020644.1"/>
    <property type="gene ID" value="ENSCSRG00000015668.1"/>
</dbReference>
<evidence type="ECO:0000256" key="8">
    <source>
        <dbReference type="ARBA" id="ARBA00023136"/>
    </source>
</evidence>
<keyword evidence="7 13" id="KW-0297">G-protein coupled receptor</keyword>
<evidence type="ECO:0000256" key="7">
    <source>
        <dbReference type="ARBA" id="ARBA00023040"/>
    </source>
</evidence>
<dbReference type="InterPro" id="IPR017452">
    <property type="entry name" value="GPCR_Rhodpsn_7TM"/>
</dbReference>
<keyword evidence="2 14" id="KW-1003">Cell membrane</keyword>
<accession>A0A8C3SY87</accession>
<reference evidence="16" key="1">
    <citation type="submission" date="2025-08" db="UniProtKB">
        <authorList>
            <consortium name="Ensembl"/>
        </authorList>
    </citation>
    <scope>IDENTIFICATION</scope>
</reference>
<dbReference type="InterPro" id="IPR000276">
    <property type="entry name" value="GPCR_Rhodpsn"/>
</dbReference>
<keyword evidence="5 14" id="KW-0552">Olfaction</keyword>
<dbReference type="Pfam" id="PF13853">
    <property type="entry name" value="7tm_4"/>
    <property type="match status" value="1"/>
</dbReference>
<evidence type="ECO:0000313" key="16">
    <source>
        <dbReference type="Ensembl" id="ENSCSRP00000020644.1"/>
    </source>
</evidence>
<feature type="transmembrane region" description="Helical" evidence="14">
    <location>
        <begin position="280"/>
        <end position="299"/>
    </location>
</feature>
<evidence type="ECO:0000256" key="1">
    <source>
        <dbReference type="ARBA" id="ARBA00004651"/>
    </source>
</evidence>
<dbReference type="PROSITE" id="PS00237">
    <property type="entry name" value="G_PROTEIN_RECEP_F1_1"/>
    <property type="match status" value="1"/>
</dbReference>
<feature type="transmembrane region" description="Helical" evidence="14">
    <location>
        <begin position="247"/>
        <end position="268"/>
    </location>
</feature>
<protein>
    <recommendedName>
        <fullName evidence="14">Olfactory receptor</fullName>
    </recommendedName>
</protein>
<keyword evidence="4 13" id="KW-0812">Transmembrane</keyword>
<keyword evidence="11" id="KW-0325">Glycoprotein</keyword>
<keyword evidence="17" id="KW-1185">Reference proteome</keyword>
<evidence type="ECO:0000256" key="4">
    <source>
        <dbReference type="ARBA" id="ARBA00022692"/>
    </source>
</evidence>
<feature type="domain" description="G-protein coupled receptors family 1 profile" evidence="15">
    <location>
        <begin position="49"/>
        <end position="297"/>
    </location>
</feature>
<evidence type="ECO:0000256" key="9">
    <source>
        <dbReference type="ARBA" id="ARBA00023157"/>
    </source>
</evidence>
<keyword evidence="6 14" id="KW-1133">Transmembrane helix</keyword>
<evidence type="ECO:0000256" key="6">
    <source>
        <dbReference type="ARBA" id="ARBA00022989"/>
    </source>
</evidence>
<evidence type="ECO:0000256" key="11">
    <source>
        <dbReference type="ARBA" id="ARBA00023180"/>
    </source>
</evidence>
<dbReference type="InterPro" id="IPR050939">
    <property type="entry name" value="Olfactory_GPCR1"/>
</dbReference>
<comment type="similarity">
    <text evidence="13">Belongs to the G-protein coupled receptor 1 family.</text>
</comment>
<evidence type="ECO:0000313" key="17">
    <source>
        <dbReference type="Proteomes" id="UP000694403"/>
    </source>
</evidence>
<dbReference type="PRINTS" id="PR00245">
    <property type="entry name" value="OLFACTORYR"/>
</dbReference>
<evidence type="ECO:0000256" key="5">
    <source>
        <dbReference type="ARBA" id="ARBA00022725"/>
    </source>
</evidence>
<keyword evidence="12 13" id="KW-0807">Transducer</keyword>
<dbReference type="GO" id="GO:0004984">
    <property type="term" value="F:olfactory receptor activity"/>
    <property type="evidence" value="ECO:0007669"/>
    <property type="project" value="InterPro"/>
</dbReference>
<evidence type="ECO:0000256" key="2">
    <source>
        <dbReference type="ARBA" id="ARBA00022475"/>
    </source>
</evidence>
<dbReference type="PROSITE" id="PS50262">
    <property type="entry name" value="G_PROTEIN_RECEP_F1_2"/>
    <property type="match status" value="1"/>
</dbReference>
<dbReference type="PRINTS" id="PR00237">
    <property type="entry name" value="GPCRRHODOPSN"/>
</dbReference>
<dbReference type="SUPFAM" id="SSF81321">
    <property type="entry name" value="Family A G protein-coupled receptor-like"/>
    <property type="match status" value="1"/>
</dbReference>
<keyword evidence="3 14" id="KW-0716">Sensory transduction</keyword>
<keyword evidence="10 13" id="KW-0675">Receptor</keyword>
<dbReference type="Proteomes" id="UP000694403">
    <property type="component" value="Unplaced"/>
</dbReference>
<feature type="transmembrane region" description="Helical" evidence="14">
    <location>
        <begin position="69"/>
        <end position="88"/>
    </location>
</feature>
<evidence type="ECO:0000256" key="14">
    <source>
        <dbReference type="RuleBase" id="RU363047"/>
    </source>
</evidence>
<evidence type="ECO:0000259" key="15">
    <source>
        <dbReference type="PROSITE" id="PS50262"/>
    </source>
</evidence>
<dbReference type="PANTHER" id="PTHR24242:SF227">
    <property type="entry name" value="OLFACTORY RECEPTOR"/>
    <property type="match status" value="1"/>
</dbReference>
<dbReference type="CDD" id="cd15913">
    <property type="entry name" value="7tmA_OR11G-like"/>
    <property type="match status" value="1"/>
</dbReference>
<evidence type="ECO:0000256" key="10">
    <source>
        <dbReference type="ARBA" id="ARBA00023170"/>
    </source>
</evidence>
<dbReference type="GO" id="GO:0005886">
    <property type="term" value="C:plasma membrane"/>
    <property type="evidence" value="ECO:0007669"/>
    <property type="project" value="UniProtKB-SubCell"/>
</dbReference>
<comment type="subcellular location">
    <subcellularLocation>
        <location evidence="1 14">Cell membrane</location>
        <topology evidence="1 14">Multi-pass membrane protein</topology>
    </subcellularLocation>
</comment>
<dbReference type="AlphaFoldDB" id="A0A8C3SY87"/>
<feature type="transmembrane region" description="Helical" evidence="14">
    <location>
        <begin position="149"/>
        <end position="172"/>
    </location>
</feature>
<dbReference type="FunFam" id="1.20.1070.10:FF:000001">
    <property type="entry name" value="Olfactory receptor"/>
    <property type="match status" value="1"/>
</dbReference>
<evidence type="ECO:0000256" key="12">
    <source>
        <dbReference type="ARBA" id="ARBA00023224"/>
    </source>
</evidence>
<reference evidence="16" key="2">
    <citation type="submission" date="2025-09" db="UniProtKB">
        <authorList>
            <consortium name="Ensembl"/>
        </authorList>
    </citation>
    <scope>IDENTIFICATION</scope>
</reference>
<evidence type="ECO:0000256" key="13">
    <source>
        <dbReference type="RuleBase" id="RU000688"/>
    </source>
</evidence>
<organism evidence="16 17">
    <name type="scientific">Chelydra serpentina</name>
    <name type="common">Snapping turtle</name>
    <name type="synonym">Testudo serpentina</name>
    <dbReference type="NCBI Taxonomy" id="8475"/>
    <lineage>
        <taxon>Eukaryota</taxon>
        <taxon>Metazoa</taxon>
        <taxon>Chordata</taxon>
        <taxon>Craniata</taxon>
        <taxon>Vertebrata</taxon>
        <taxon>Euteleostomi</taxon>
        <taxon>Archelosauria</taxon>
        <taxon>Testudinata</taxon>
        <taxon>Testudines</taxon>
        <taxon>Cryptodira</taxon>
        <taxon>Durocryptodira</taxon>
        <taxon>Americhelydia</taxon>
        <taxon>Chelydroidea</taxon>
        <taxon>Chelydridae</taxon>
        <taxon>Chelydra</taxon>
    </lineage>
</organism>
<dbReference type="PANTHER" id="PTHR24242">
    <property type="entry name" value="G-PROTEIN COUPLED RECEPTOR"/>
    <property type="match status" value="1"/>
</dbReference>
<feature type="transmembrane region" description="Helical" evidence="14">
    <location>
        <begin position="32"/>
        <end position="57"/>
    </location>
</feature>
<feature type="transmembrane region" description="Helical" evidence="14">
    <location>
        <begin position="108"/>
        <end position="129"/>
    </location>
</feature>
<sequence>NKTGPLMNPTNSTIPMSKFILLGFPSLGQVSRTLLCALLSSAYTGTLAGNLCILWAVLQDPHLQQLPMYILLGNFSWLEICYVTSTVPRMLSDLMSPGIPISFQACFVQFYFTFSLGATECFFLAAMAFDRYLAICHPLHYPVLMCPKLCWALVASCWLSGFLWFIVPVALISQLSFCGSNTLDHFVCDPAPLLAASCSPAPRTEQACYALSSLIIFTTVLFILASYGLVVRAVLRLPSGAKQHKAFSTCTSHLSVVGLFYGSVMVTYVHPAASGDSGKVVTLFYVVGTPLLNPLIYSLRNKEMKEALRRTLLRER</sequence>
<dbReference type="Gene3D" id="1.20.1070.10">
    <property type="entry name" value="Rhodopsin 7-helix transmembrane proteins"/>
    <property type="match status" value="1"/>
</dbReference>